<reference evidence="1 2" key="1">
    <citation type="submission" date="2019-03" db="EMBL/GenBank/DDBJ databases">
        <title>Single cell metagenomics reveals metabolic interactions within the superorganism composed of flagellate Streblomastix strix and complex community of Bacteroidetes bacteria on its surface.</title>
        <authorList>
            <person name="Treitli S.C."/>
            <person name="Kolisko M."/>
            <person name="Husnik F."/>
            <person name="Keeling P."/>
            <person name="Hampl V."/>
        </authorList>
    </citation>
    <scope>NUCLEOTIDE SEQUENCE [LARGE SCALE GENOMIC DNA]</scope>
    <source>
        <strain evidence="1">ST1C</strain>
    </source>
</reference>
<protein>
    <submittedName>
        <fullName evidence="1">Uncharacterized protein</fullName>
    </submittedName>
</protein>
<organism evidence="1 2">
    <name type="scientific">Streblomastix strix</name>
    <dbReference type="NCBI Taxonomy" id="222440"/>
    <lineage>
        <taxon>Eukaryota</taxon>
        <taxon>Metamonada</taxon>
        <taxon>Preaxostyla</taxon>
        <taxon>Oxymonadida</taxon>
        <taxon>Streblomastigidae</taxon>
        <taxon>Streblomastix</taxon>
    </lineage>
</organism>
<name>A0A5J4TVB2_9EUKA</name>
<evidence type="ECO:0000313" key="2">
    <source>
        <dbReference type="Proteomes" id="UP000324800"/>
    </source>
</evidence>
<comment type="caution">
    <text evidence="1">The sequence shown here is derived from an EMBL/GenBank/DDBJ whole genome shotgun (WGS) entry which is preliminary data.</text>
</comment>
<gene>
    <name evidence="1" type="ORF">EZS28_042620</name>
</gene>
<dbReference type="AlphaFoldDB" id="A0A5J4TVB2"/>
<dbReference type="SUPFAM" id="SSF117289">
    <property type="entry name" value="Nucleoporin domain"/>
    <property type="match status" value="1"/>
</dbReference>
<accession>A0A5J4TVB2</accession>
<dbReference type="EMBL" id="SNRW01024976">
    <property type="protein sequence ID" value="KAA6361853.1"/>
    <property type="molecule type" value="Genomic_DNA"/>
</dbReference>
<sequence>MIKKANFHGIGISSANLQLVACSSDQFAKQFNVSKGKQLREVELPDKEQFDIVVDSTKTKFALMGADQLNRIF</sequence>
<proteinExistence type="predicted"/>
<evidence type="ECO:0000313" key="1">
    <source>
        <dbReference type="EMBL" id="KAA6361853.1"/>
    </source>
</evidence>
<dbReference type="Proteomes" id="UP000324800">
    <property type="component" value="Unassembled WGS sequence"/>
</dbReference>
<dbReference type="OrthoDB" id="6252103at2759"/>